<dbReference type="AlphaFoldDB" id="A0A9E8S924"/>
<evidence type="ECO:0000313" key="3">
    <source>
        <dbReference type="EMBL" id="WAB81893.1"/>
    </source>
</evidence>
<evidence type="ECO:0000256" key="1">
    <source>
        <dbReference type="SAM" id="MobiDB-lite"/>
    </source>
</evidence>
<gene>
    <name evidence="3" type="ORF">OVN18_02400</name>
</gene>
<feature type="transmembrane region" description="Helical" evidence="2">
    <location>
        <begin position="42"/>
        <end position="63"/>
    </location>
</feature>
<dbReference type="Proteomes" id="UP001164706">
    <property type="component" value="Chromosome"/>
</dbReference>
<dbReference type="RefSeq" id="WP_267781696.1">
    <property type="nucleotide sequence ID" value="NZ_CP113089.1"/>
</dbReference>
<reference evidence="3" key="1">
    <citation type="submission" date="2022-11" db="EMBL/GenBank/DDBJ databases">
        <title>Description of Microcella daejonensis nov. sp, isolated from riverside soil.</title>
        <authorList>
            <person name="Molina K.M."/>
            <person name="Kim S.B."/>
        </authorList>
    </citation>
    <scope>NUCLEOTIDE SEQUENCE</scope>
    <source>
        <strain evidence="3">MMS21-STM12</strain>
    </source>
</reference>
<feature type="compositionally biased region" description="Low complexity" evidence="1">
    <location>
        <begin position="72"/>
        <end position="94"/>
    </location>
</feature>
<proteinExistence type="predicted"/>
<name>A0A9E8S924_9MICO</name>
<sequence length="94" mass="9039">MPDSLGSARAPPDDAPPRMTGAVLLARGLLVEPHDAAAGDTVAAGIASGASAAIALAALFRWAGRSRGGSRRGAPGAVGAARARGTAGRSGPAQ</sequence>
<keyword evidence="4" id="KW-1185">Reference proteome</keyword>
<evidence type="ECO:0000313" key="4">
    <source>
        <dbReference type="Proteomes" id="UP001164706"/>
    </source>
</evidence>
<dbReference type="KEGG" id="mdb:OVN18_02400"/>
<keyword evidence="2" id="KW-0812">Transmembrane</keyword>
<keyword evidence="2" id="KW-1133">Transmembrane helix</keyword>
<accession>A0A9E8S924</accession>
<protein>
    <submittedName>
        <fullName evidence="3">Uncharacterized protein</fullName>
    </submittedName>
</protein>
<feature type="region of interest" description="Disordered" evidence="1">
    <location>
        <begin position="66"/>
        <end position="94"/>
    </location>
</feature>
<dbReference type="EMBL" id="CP113089">
    <property type="protein sequence ID" value="WAB81893.1"/>
    <property type="molecule type" value="Genomic_DNA"/>
</dbReference>
<organism evidence="3 4">
    <name type="scientific">Microcella daejeonensis</name>
    <dbReference type="NCBI Taxonomy" id="2994971"/>
    <lineage>
        <taxon>Bacteria</taxon>
        <taxon>Bacillati</taxon>
        <taxon>Actinomycetota</taxon>
        <taxon>Actinomycetes</taxon>
        <taxon>Micrococcales</taxon>
        <taxon>Microbacteriaceae</taxon>
        <taxon>Microcella</taxon>
    </lineage>
</organism>
<evidence type="ECO:0000256" key="2">
    <source>
        <dbReference type="SAM" id="Phobius"/>
    </source>
</evidence>
<keyword evidence="2" id="KW-0472">Membrane</keyword>